<dbReference type="PANTHER" id="PTHR30408">
    <property type="entry name" value="TYPE-1 RESTRICTION ENZYME ECOKI SPECIFICITY PROTEIN"/>
    <property type="match status" value="1"/>
</dbReference>
<evidence type="ECO:0000259" key="4">
    <source>
        <dbReference type="Pfam" id="PF01420"/>
    </source>
</evidence>
<dbReference type="CDD" id="cd17293">
    <property type="entry name" value="RMtype1_S_Ppo21ORF8840P_TRD1-CR1_like"/>
    <property type="match status" value="1"/>
</dbReference>
<evidence type="ECO:0000313" key="5">
    <source>
        <dbReference type="EMBL" id="NGP89689.1"/>
    </source>
</evidence>
<dbReference type="GO" id="GO:0009307">
    <property type="term" value="P:DNA restriction-modification system"/>
    <property type="evidence" value="ECO:0007669"/>
    <property type="project" value="UniProtKB-KW"/>
</dbReference>
<name>A0A6M1T6H4_9BACT</name>
<dbReference type="Gene3D" id="3.90.220.20">
    <property type="entry name" value="DNA methylase specificity domains"/>
    <property type="match status" value="2"/>
</dbReference>
<dbReference type="GO" id="GO:0003677">
    <property type="term" value="F:DNA binding"/>
    <property type="evidence" value="ECO:0007669"/>
    <property type="project" value="UniProtKB-KW"/>
</dbReference>
<feature type="domain" description="Type I restriction modification DNA specificity" evidence="4">
    <location>
        <begin position="2"/>
        <end position="153"/>
    </location>
</feature>
<keyword evidence="3" id="KW-0238">DNA-binding</keyword>
<evidence type="ECO:0000256" key="2">
    <source>
        <dbReference type="ARBA" id="ARBA00022747"/>
    </source>
</evidence>
<dbReference type="SUPFAM" id="SSF116734">
    <property type="entry name" value="DNA methylase specificity domain"/>
    <property type="match status" value="2"/>
</dbReference>
<comment type="caution">
    <text evidence="5">The sequence shown here is derived from an EMBL/GenBank/DDBJ whole genome shotgun (WGS) entry which is preliminary data.</text>
</comment>
<organism evidence="5 6">
    <name type="scientific">Fodinibius halophilus</name>
    <dbReference type="NCBI Taxonomy" id="1736908"/>
    <lineage>
        <taxon>Bacteria</taxon>
        <taxon>Pseudomonadati</taxon>
        <taxon>Balneolota</taxon>
        <taxon>Balneolia</taxon>
        <taxon>Balneolales</taxon>
        <taxon>Balneolaceae</taxon>
        <taxon>Fodinibius</taxon>
    </lineage>
</organism>
<keyword evidence="5" id="KW-0378">Hydrolase</keyword>
<dbReference type="AlphaFoldDB" id="A0A6M1T6H4"/>
<dbReference type="PANTHER" id="PTHR30408:SF12">
    <property type="entry name" value="TYPE I RESTRICTION ENZYME MJAVIII SPECIFICITY SUBUNIT"/>
    <property type="match status" value="1"/>
</dbReference>
<keyword evidence="6" id="KW-1185">Reference proteome</keyword>
<evidence type="ECO:0000256" key="1">
    <source>
        <dbReference type="ARBA" id="ARBA00010923"/>
    </source>
</evidence>
<reference evidence="5 6" key="1">
    <citation type="submission" date="2020-02" db="EMBL/GenBank/DDBJ databases">
        <title>Aliifodinibius halophilus 2W32, complete genome.</title>
        <authorList>
            <person name="Li Y."/>
            <person name="Wu S."/>
        </authorList>
    </citation>
    <scope>NUCLEOTIDE SEQUENCE [LARGE SCALE GENOMIC DNA]</scope>
    <source>
        <strain evidence="5 6">2W32</strain>
    </source>
</reference>
<gene>
    <name evidence="5" type="ORF">G3569_15120</name>
</gene>
<dbReference type="InterPro" id="IPR000055">
    <property type="entry name" value="Restrct_endonuc_typeI_TRD"/>
</dbReference>
<feature type="domain" description="Type I restriction modification DNA specificity" evidence="4">
    <location>
        <begin position="186"/>
        <end position="352"/>
    </location>
</feature>
<proteinExistence type="inferred from homology"/>
<keyword evidence="5" id="KW-0255">Endonuclease</keyword>
<dbReference type="GO" id="GO:0004519">
    <property type="term" value="F:endonuclease activity"/>
    <property type="evidence" value="ECO:0007669"/>
    <property type="project" value="UniProtKB-KW"/>
</dbReference>
<keyword evidence="5" id="KW-0540">Nuclease</keyword>
<dbReference type="CDD" id="cd17254">
    <property type="entry name" value="RMtype1_S_FclI-TRD1-CR1_like"/>
    <property type="match status" value="1"/>
</dbReference>
<comment type="similarity">
    <text evidence="1">Belongs to the type-I restriction system S methylase family.</text>
</comment>
<dbReference type="InterPro" id="IPR044946">
    <property type="entry name" value="Restrct_endonuc_typeI_TRD_sf"/>
</dbReference>
<dbReference type="Pfam" id="PF01420">
    <property type="entry name" value="Methylase_S"/>
    <property type="match status" value="2"/>
</dbReference>
<keyword evidence="2" id="KW-0680">Restriction system</keyword>
<evidence type="ECO:0000313" key="6">
    <source>
        <dbReference type="Proteomes" id="UP000479132"/>
    </source>
</evidence>
<evidence type="ECO:0000256" key="3">
    <source>
        <dbReference type="ARBA" id="ARBA00023125"/>
    </source>
</evidence>
<dbReference type="EMBL" id="JAALLS010000023">
    <property type="protein sequence ID" value="NGP89689.1"/>
    <property type="molecule type" value="Genomic_DNA"/>
</dbReference>
<dbReference type="RefSeq" id="WP_165270696.1">
    <property type="nucleotide sequence ID" value="NZ_JAALLS010000023.1"/>
</dbReference>
<dbReference type="InterPro" id="IPR052021">
    <property type="entry name" value="Type-I_RS_S_subunit"/>
</dbReference>
<dbReference type="Proteomes" id="UP000479132">
    <property type="component" value="Unassembled WGS sequence"/>
</dbReference>
<sequence length="377" mass="43425">MKTIELGEIATYQNGYAFKPSDWSDNGLPIIRIQNLNDEKKDFNYYDGDLEKKYFVQDGDVLIAWSASLGIYVWNRGDAWLNQHIFKVIFKSDEVIKLYFVYAVQEILKNIENKLHGSTMKHITKKKFLKLKMPLPCLEEQKRIVAKLNRAQRINKIDVEMRDQYDGLIQSLFLEMFGDPMTNYTEWEEVKIKKLGEIVLGNTPPKKDPENYGDEIEWVKTSNIDKSSIYPSEAEEYLSKKGKELGRVIPEGSLIVCCIAGSLSSIGKCAITDRDIAINQQINAIVPDSEVVDVNYLYTFLLVGQELIQDASTKSMKGMVSKTRFKEIELMLPPLELQKEFSQIFEKIVDEKRKLIMESGKSQELYSSLLQQSFAYE</sequence>
<accession>A0A6M1T6H4</accession>
<protein>
    <submittedName>
        <fullName evidence="5">Restriction endonuclease subunit S</fullName>
    </submittedName>
</protein>